<dbReference type="EMBL" id="VSRR010037724">
    <property type="protein sequence ID" value="MPC73879.1"/>
    <property type="molecule type" value="Genomic_DNA"/>
</dbReference>
<evidence type="ECO:0000313" key="3">
    <source>
        <dbReference type="Proteomes" id="UP000324222"/>
    </source>
</evidence>
<evidence type="ECO:0000313" key="2">
    <source>
        <dbReference type="EMBL" id="MPC73879.1"/>
    </source>
</evidence>
<accession>A0A5B7HVY7</accession>
<feature type="compositionally biased region" description="Polar residues" evidence="1">
    <location>
        <begin position="15"/>
        <end position="28"/>
    </location>
</feature>
<reference evidence="2 3" key="1">
    <citation type="submission" date="2019-05" db="EMBL/GenBank/DDBJ databases">
        <title>Another draft genome of Portunus trituberculatus and its Hox gene families provides insights of decapod evolution.</title>
        <authorList>
            <person name="Jeong J.-H."/>
            <person name="Song I."/>
            <person name="Kim S."/>
            <person name="Choi T."/>
            <person name="Kim D."/>
            <person name="Ryu S."/>
            <person name="Kim W."/>
        </authorList>
    </citation>
    <scope>NUCLEOTIDE SEQUENCE [LARGE SCALE GENOMIC DNA]</scope>
    <source>
        <tissue evidence="2">Muscle</tissue>
    </source>
</reference>
<comment type="caution">
    <text evidence="2">The sequence shown here is derived from an EMBL/GenBank/DDBJ whole genome shotgun (WGS) entry which is preliminary data.</text>
</comment>
<gene>
    <name evidence="2" type="ORF">E2C01_068219</name>
</gene>
<protein>
    <submittedName>
        <fullName evidence="2">Uncharacterized protein</fullName>
    </submittedName>
</protein>
<keyword evidence="3" id="KW-1185">Reference proteome</keyword>
<dbReference type="AlphaFoldDB" id="A0A5B7HVY7"/>
<evidence type="ECO:0000256" key="1">
    <source>
        <dbReference type="SAM" id="MobiDB-lite"/>
    </source>
</evidence>
<name>A0A5B7HVY7_PORTR</name>
<feature type="region of interest" description="Disordered" evidence="1">
    <location>
        <begin position="15"/>
        <end position="37"/>
    </location>
</feature>
<sequence>MSVLKSSSIECQLENVSPSSDMPLSQVQGGAGRGGTKVRAGGRVLQCLRACESLAHLHTKRRRGRGG</sequence>
<proteinExistence type="predicted"/>
<dbReference type="Proteomes" id="UP000324222">
    <property type="component" value="Unassembled WGS sequence"/>
</dbReference>
<organism evidence="2 3">
    <name type="scientific">Portunus trituberculatus</name>
    <name type="common">Swimming crab</name>
    <name type="synonym">Neptunus trituberculatus</name>
    <dbReference type="NCBI Taxonomy" id="210409"/>
    <lineage>
        <taxon>Eukaryota</taxon>
        <taxon>Metazoa</taxon>
        <taxon>Ecdysozoa</taxon>
        <taxon>Arthropoda</taxon>
        <taxon>Crustacea</taxon>
        <taxon>Multicrustacea</taxon>
        <taxon>Malacostraca</taxon>
        <taxon>Eumalacostraca</taxon>
        <taxon>Eucarida</taxon>
        <taxon>Decapoda</taxon>
        <taxon>Pleocyemata</taxon>
        <taxon>Brachyura</taxon>
        <taxon>Eubrachyura</taxon>
        <taxon>Portunoidea</taxon>
        <taxon>Portunidae</taxon>
        <taxon>Portuninae</taxon>
        <taxon>Portunus</taxon>
    </lineage>
</organism>